<sequence length="73" mass="8494">MNKADLPTNYMEKFCYRDKLSNIIYPLKRTFIVATKNVPNQGFRMNNEYAVLCLSTKIYAISHDKMIIITGKT</sequence>
<organism evidence="1">
    <name type="scientific">Rhizophagus irregularis (strain DAOM 181602 / DAOM 197198 / MUCL 43194)</name>
    <name type="common">Arbuscular mycorrhizal fungus</name>
    <name type="synonym">Glomus intraradices</name>
    <dbReference type="NCBI Taxonomy" id="747089"/>
    <lineage>
        <taxon>Eukaryota</taxon>
        <taxon>Fungi</taxon>
        <taxon>Fungi incertae sedis</taxon>
        <taxon>Mucoromycota</taxon>
        <taxon>Glomeromycotina</taxon>
        <taxon>Glomeromycetes</taxon>
        <taxon>Glomerales</taxon>
        <taxon>Glomeraceae</taxon>
        <taxon>Rhizophagus</taxon>
    </lineage>
</organism>
<reference evidence="1" key="1">
    <citation type="submission" date="2013-07" db="EMBL/GenBank/DDBJ databases">
        <title>The genome of an arbuscular mycorrhizal fungus provides insights into the evolution of the oldest plant symbiosis.</title>
        <authorList>
            <consortium name="DOE Joint Genome Institute"/>
            <person name="Tisserant E."/>
            <person name="Malbreil M."/>
            <person name="Kuo A."/>
            <person name="Kohler A."/>
            <person name="Symeonidi A."/>
            <person name="Balestrini R."/>
            <person name="Charron P."/>
            <person name="Duensing N."/>
            <person name="Frei-dit-Frey N."/>
            <person name="Gianinazzi-Pearson V."/>
            <person name="Gilbert B."/>
            <person name="Handa Y."/>
            <person name="Hijri M."/>
            <person name="Kaul R."/>
            <person name="Kawaguchi M."/>
            <person name="Krajinski F."/>
            <person name="Lammers P."/>
            <person name="Lapierre D."/>
            <person name="Masclaux F.G."/>
            <person name="Murat C."/>
            <person name="Morin E."/>
            <person name="Ndikumana S."/>
            <person name="Pagni M."/>
            <person name="Petitpierre D."/>
            <person name="Requena N."/>
            <person name="Rosikiewicz P."/>
            <person name="Riley R."/>
            <person name="Saito K."/>
            <person name="San Clemente H."/>
            <person name="Shapiro H."/>
            <person name="van Tuinen D."/>
            <person name="Becard G."/>
            <person name="Bonfante P."/>
            <person name="Paszkowski U."/>
            <person name="Shachar-Hill Y."/>
            <person name="Young J.P."/>
            <person name="Sanders I.R."/>
            <person name="Henrissat B."/>
            <person name="Rensing S.A."/>
            <person name="Grigoriev I.V."/>
            <person name="Corradi N."/>
            <person name="Roux C."/>
            <person name="Martin F."/>
        </authorList>
    </citation>
    <scope>NUCLEOTIDE SEQUENCE</scope>
    <source>
        <strain evidence="1">DAOM 197198</strain>
    </source>
</reference>
<proteinExistence type="predicted"/>
<protein>
    <submittedName>
        <fullName evidence="1">Uncharacterized protein</fullName>
    </submittedName>
</protein>
<dbReference type="AlphaFoldDB" id="U9U7V8"/>
<gene>
    <name evidence="1" type="ORF">GLOINDRAFT_22788</name>
</gene>
<name>U9U7V8_RHIID</name>
<evidence type="ECO:0000313" key="1">
    <source>
        <dbReference type="EMBL" id="ESA16470.1"/>
    </source>
</evidence>
<dbReference type="HOGENOM" id="CLU_2706095_0_0_1"/>
<dbReference type="EMBL" id="KI281032">
    <property type="protein sequence ID" value="ESA16470.1"/>
    <property type="molecule type" value="Genomic_DNA"/>
</dbReference>
<accession>U9U7V8</accession>